<feature type="region of interest" description="Disordered" evidence="1">
    <location>
        <begin position="209"/>
        <end position="228"/>
    </location>
</feature>
<sequence>MRTKERTGAGGGANRPVATAGQGQGYGQGVGERLPVAPRERKPALAALAVLLILVGALGSTVLVLRAGNKIQAIKIIAPVAQGQSIPSSAITEVDVASGTGINYVPWSQRNELSGFRAATTLVPGTALVGEMLTQQSGLASGKVLVGLSLKDGQYPPGLKAGDTVAAYLVSTSGSTDSGAASGSSSGPGSGKTSSSSTAGGGNLLAASATVQSATPSTDSNGVSSGNLPVTLVVDQSDAPALAQAASAGQVALVVVPSGSGS</sequence>
<evidence type="ECO:0008006" key="5">
    <source>
        <dbReference type="Google" id="ProtNLM"/>
    </source>
</evidence>
<name>A0ABT1PSS5_9ACTN</name>
<feature type="transmembrane region" description="Helical" evidence="2">
    <location>
        <begin position="44"/>
        <end position="65"/>
    </location>
</feature>
<protein>
    <recommendedName>
        <fullName evidence="5">SAF domain-containing protein</fullName>
    </recommendedName>
</protein>
<evidence type="ECO:0000256" key="2">
    <source>
        <dbReference type="SAM" id="Phobius"/>
    </source>
</evidence>
<evidence type="ECO:0000313" key="4">
    <source>
        <dbReference type="Proteomes" id="UP001057702"/>
    </source>
</evidence>
<dbReference type="EMBL" id="JANFNG010000004">
    <property type="protein sequence ID" value="MCQ4080729.1"/>
    <property type="molecule type" value="Genomic_DNA"/>
</dbReference>
<feature type="region of interest" description="Disordered" evidence="1">
    <location>
        <begin position="176"/>
        <end position="201"/>
    </location>
</feature>
<keyword evidence="4" id="KW-1185">Reference proteome</keyword>
<proteinExistence type="predicted"/>
<feature type="compositionally biased region" description="Polar residues" evidence="1">
    <location>
        <begin position="211"/>
        <end position="228"/>
    </location>
</feature>
<keyword evidence="2" id="KW-0812">Transmembrane</keyword>
<keyword evidence="2" id="KW-1133">Transmembrane helix</keyword>
<reference evidence="3" key="1">
    <citation type="submission" date="2022-06" db="EMBL/GenBank/DDBJ databases">
        <title>Draft genome sequence of Streptomyces sp. RB6PN25 isolated from peat swamp forest in Thailand.</title>
        <authorList>
            <person name="Duangmal K."/>
            <person name="Klaysubun C."/>
        </authorList>
    </citation>
    <scope>NUCLEOTIDE SEQUENCE</scope>
    <source>
        <strain evidence="3">RB6PN25</strain>
    </source>
</reference>
<evidence type="ECO:0000313" key="3">
    <source>
        <dbReference type="EMBL" id="MCQ4080729.1"/>
    </source>
</evidence>
<dbReference type="Proteomes" id="UP001057702">
    <property type="component" value="Unassembled WGS sequence"/>
</dbReference>
<comment type="caution">
    <text evidence="3">The sequence shown here is derived from an EMBL/GenBank/DDBJ whole genome shotgun (WGS) entry which is preliminary data.</text>
</comment>
<keyword evidence="2" id="KW-0472">Membrane</keyword>
<accession>A0ABT1PSS5</accession>
<organism evidence="3 4">
    <name type="scientific">Streptomyces humicola</name>
    <dbReference type="NCBI Taxonomy" id="2953240"/>
    <lineage>
        <taxon>Bacteria</taxon>
        <taxon>Bacillati</taxon>
        <taxon>Actinomycetota</taxon>
        <taxon>Actinomycetes</taxon>
        <taxon>Kitasatosporales</taxon>
        <taxon>Streptomycetaceae</taxon>
        <taxon>Streptomyces</taxon>
    </lineage>
</organism>
<gene>
    <name evidence="3" type="ORF">NGB36_08960</name>
</gene>
<feature type="region of interest" description="Disordered" evidence="1">
    <location>
        <begin position="1"/>
        <end position="32"/>
    </location>
</feature>
<dbReference type="RefSeq" id="WP_255919622.1">
    <property type="nucleotide sequence ID" value="NZ_JANFNG010000004.1"/>
</dbReference>
<evidence type="ECO:0000256" key="1">
    <source>
        <dbReference type="SAM" id="MobiDB-lite"/>
    </source>
</evidence>